<sequence>MPRSVPTSRSLRFRHALAASPALWWALLYFFCLLCGYYVLRPVRDAMGASADPSAVFPQWLLVAGERAGFALGDYTLQLLFTGTFVAMLLLQPVYGALVARFPRRVFLPVVYLGFIACLGGFWWAFHAGVPGRGGAFFIFIAVFNLFAVTVFWSFMADVFDNAHAKQVYGYIGAGGTIGALSGPAITRLLVEQVGVANLLLVSMGLLSVCLLCIVQLRPWAMARERAHREASGERAMGGSVWAGLRLVAQDPLLRALALLMFFGVGVGTLLYNEQAAIVRRFYPTAEAATRYYSTLDWAVNGLTIVIQLLLTRWLLRRYGVAPLLLLPALAILAGFALLSASPLPLLVAVVQVTTRASEFSLAKPARETLYTRMDREARYKAKSVIDTAVYRTGDFSFVWLHKFLAGFGSSVVFATGVVVAAGMAFGAWRVVREQRGLPENSPGDVAAAQPSRA</sequence>
<dbReference type="PANTHER" id="PTHR43596">
    <property type="entry name" value="ADP,ATP CARRIER PROTEIN"/>
    <property type="match status" value="1"/>
</dbReference>
<dbReference type="GO" id="GO:0022857">
    <property type="term" value="F:transmembrane transporter activity"/>
    <property type="evidence" value="ECO:0007669"/>
    <property type="project" value="InterPro"/>
</dbReference>
<dbReference type="OrthoDB" id="199378at2"/>
<dbReference type="AlphaFoldDB" id="A0A4Z1R4A9"/>
<dbReference type="Gene3D" id="1.20.1250.20">
    <property type="entry name" value="MFS general substrate transporter like domains"/>
    <property type="match status" value="1"/>
</dbReference>
<dbReference type="InterPro" id="IPR011701">
    <property type="entry name" value="MFS"/>
</dbReference>
<evidence type="ECO:0000256" key="2">
    <source>
        <dbReference type="ARBA" id="ARBA00022989"/>
    </source>
</evidence>
<dbReference type="InterPro" id="IPR036259">
    <property type="entry name" value="MFS_trans_sf"/>
</dbReference>
<keyword evidence="2" id="KW-1133">Transmembrane helix</keyword>
<evidence type="ECO:0000313" key="5">
    <source>
        <dbReference type="Proteomes" id="UP000298681"/>
    </source>
</evidence>
<dbReference type="EMBL" id="SPUH01000001">
    <property type="protein sequence ID" value="TKS53375.1"/>
    <property type="molecule type" value="Genomic_DNA"/>
</dbReference>
<organism evidence="4 5">
    <name type="scientific">Luteimonas yindakuii</name>
    <dbReference type="NCBI Taxonomy" id="2565782"/>
    <lineage>
        <taxon>Bacteria</taxon>
        <taxon>Pseudomonadati</taxon>
        <taxon>Pseudomonadota</taxon>
        <taxon>Gammaproteobacteria</taxon>
        <taxon>Lysobacterales</taxon>
        <taxon>Lysobacteraceae</taxon>
        <taxon>Luteimonas</taxon>
    </lineage>
</organism>
<keyword evidence="1" id="KW-0812">Transmembrane</keyword>
<keyword evidence="3" id="KW-0472">Membrane</keyword>
<dbReference type="Proteomes" id="UP000298681">
    <property type="component" value="Unassembled WGS sequence"/>
</dbReference>
<evidence type="ECO:0000313" key="4">
    <source>
        <dbReference type="EMBL" id="TKS53375.1"/>
    </source>
</evidence>
<evidence type="ECO:0000256" key="3">
    <source>
        <dbReference type="ARBA" id="ARBA00023136"/>
    </source>
</evidence>
<dbReference type="Pfam" id="PF07690">
    <property type="entry name" value="MFS_1"/>
    <property type="match status" value="1"/>
</dbReference>
<dbReference type="RefSeq" id="WP_134672761.1">
    <property type="nucleotide sequence ID" value="NZ_CP039383.2"/>
</dbReference>
<proteinExistence type="predicted"/>
<accession>A0A4Z1R4A9</accession>
<name>A0A4Z1R4A9_9GAMM</name>
<evidence type="ECO:0000256" key="1">
    <source>
        <dbReference type="ARBA" id="ARBA00022692"/>
    </source>
</evidence>
<protein>
    <submittedName>
        <fullName evidence="4">MFS transporter</fullName>
    </submittedName>
</protein>
<gene>
    <name evidence="4" type="ORF">E4582_00380</name>
</gene>
<dbReference type="SUPFAM" id="SSF103473">
    <property type="entry name" value="MFS general substrate transporter"/>
    <property type="match status" value="1"/>
</dbReference>
<keyword evidence="5" id="KW-1185">Reference proteome</keyword>
<comment type="caution">
    <text evidence="4">The sequence shown here is derived from an EMBL/GenBank/DDBJ whole genome shotgun (WGS) entry which is preliminary data.</text>
</comment>
<dbReference type="PANTHER" id="PTHR43596:SF1">
    <property type="entry name" value="ADP,ATP CARRIER PROTEIN"/>
    <property type="match status" value="1"/>
</dbReference>
<reference evidence="4 5" key="1">
    <citation type="submission" date="2019-01" db="EMBL/GenBank/DDBJ databases">
        <authorList>
            <person name="Zhang S."/>
        </authorList>
    </citation>
    <scope>NUCLEOTIDE SEQUENCE [LARGE SCALE GENOMIC DNA]</scope>
    <source>
        <strain evidence="4 5">1626</strain>
    </source>
</reference>